<keyword evidence="2" id="KW-1185">Reference proteome</keyword>
<evidence type="ECO:0000313" key="1">
    <source>
        <dbReference type="EMBL" id="AGY60430.1"/>
    </source>
</evidence>
<dbReference type="Proteomes" id="UP000017396">
    <property type="component" value="Chromosome"/>
</dbReference>
<proteinExistence type="predicted"/>
<evidence type="ECO:0000313" key="2">
    <source>
        <dbReference type="Proteomes" id="UP000017396"/>
    </source>
</evidence>
<organism evidence="1 2">
    <name type="scientific">Gloeobacter kilaueensis (strain ATCC BAA-2537 / CCAP 1431/1 / ULC 316 / JS1)</name>
    <dbReference type="NCBI Taxonomy" id="1183438"/>
    <lineage>
        <taxon>Bacteria</taxon>
        <taxon>Bacillati</taxon>
        <taxon>Cyanobacteriota</taxon>
        <taxon>Cyanophyceae</taxon>
        <taxon>Gloeobacterales</taxon>
        <taxon>Gloeobacteraceae</taxon>
        <taxon>Gloeobacter</taxon>
    </lineage>
</organism>
<dbReference type="PANTHER" id="PTHR42935">
    <property type="entry name" value="SLR0930 PROTEIN"/>
    <property type="match status" value="1"/>
</dbReference>
<dbReference type="OrthoDB" id="9812140at2"/>
<dbReference type="CDD" id="cd00009">
    <property type="entry name" value="AAA"/>
    <property type="match status" value="1"/>
</dbReference>
<name>U5QRW1_GLOK1</name>
<dbReference type="Pfam" id="PF05673">
    <property type="entry name" value="DUF815"/>
    <property type="match status" value="1"/>
</dbReference>
<dbReference type="InterPro" id="IPR027417">
    <property type="entry name" value="P-loop_NTPase"/>
</dbReference>
<dbReference type="eggNOG" id="COG2607">
    <property type="taxonomic scope" value="Bacteria"/>
</dbReference>
<dbReference type="PATRIC" id="fig|1183438.3.peg.4114"/>
<dbReference type="RefSeq" id="WP_023175779.1">
    <property type="nucleotide sequence ID" value="NC_022600.1"/>
</dbReference>
<dbReference type="SUPFAM" id="SSF52540">
    <property type="entry name" value="P-loop containing nucleoside triphosphate hydrolases"/>
    <property type="match status" value="1"/>
</dbReference>
<dbReference type="InterPro" id="IPR008533">
    <property type="entry name" value="DUF815"/>
</dbReference>
<reference evidence="1 2" key="1">
    <citation type="journal article" date="2013" name="PLoS ONE">
        <title>Cultivation and Complete Genome Sequencing of Gloeobacter kilaueensis sp. nov., from a Lava Cave in Kilauea Caldera, Hawai'i.</title>
        <authorList>
            <person name="Saw J.H."/>
            <person name="Schatz M."/>
            <person name="Brown M.V."/>
            <person name="Kunkel D.D."/>
            <person name="Foster J.S."/>
            <person name="Shick H."/>
            <person name="Christensen S."/>
            <person name="Hou S."/>
            <person name="Wan X."/>
            <person name="Donachie S.P."/>
        </authorList>
    </citation>
    <scope>NUCLEOTIDE SEQUENCE [LARGE SCALE GENOMIC DNA]</scope>
    <source>
        <strain evidence="2">JS</strain>
    </source>
</reference>
<dbReference type="STRING" id="1183438.GKIL_4184"/>
<dbReference type="HOGENOM" id="CLU_039512_1_1_3"/>
<dbReference type="EMBL" id="CP003587">
    <property type="protein sequence ID" value="AGY60430.1"/>
    <property type="molecule type" value="Genomic_DNA"/>
</dbReference>
<dbReference type="PANTHER" id="PTHR42935:SF1">
    <property type="entry name" value="SLR0930 PROTEIN"/>
    <property type="match status" value="1"/>
</dbReference>
<dbReference type="Gene3D" id="3.40.50.300">
    <property type="entry name" value="P-loop containing nucleotide triphosphate hydrolases"/>
    <property type="match status" value="1"/>
</dbReference>
<accession>U5QRW1</accession>
<gene>
    <name evidence="1" type="ORF">GKIL_4184</name>
</gene>
<dbReference type="KEGG" id="glj:GKIL_4184"/>
<protein>
    <submittedName>
        <fullName evidence="1">ATPase (AAA+ superfamily)</fullName>
    </submittedName>
</protein>
<sequence length="429" mass="48517">MGDFNDTVRRLRREAASLLIYQEVLTAPPVRALLGLLDGLGSASPGNQSQILRCLEAYGLWFKTLAERAQSWPDALVEAVLQADNPFSAQLQHCEVQVLPPALVEAARHDLQILQRLHDLESEQIALWMEQVTGQAVPLPHWPKVVPFFDRGGTWAEALPRLALHYREAGIGLFARYRALRWQAGELVGIAHPEQIRSQELVGYEQQRDTLRRNTEFLLAGYPALHVLLYGSRGSGKSSLVKSMLSEYAERGLRLIEVAKSELQALPLLIDHLRPLALKFVLFVDDLSFEEGEEAYKALKVVLEGNLTARPQNVVVYATSNRRHLIREFFGDRPRPSDEEVHAWDTVQEKLSFSDRFGLTLTFEPADQKTYLRIVRYLAEQAGIALAAEDLERRALQWVMHHNSRSGRTARQFIDFLRSELALAGAPYS</sequence>
<dbReference type="AlphaFoldDB" id="U5QRW1"/>